<evidence type="ECO:0000313" key="1">
    <source>
        <dbReference type="EMBL" id="KRZ46842.1"/>
    </source>
</evidence>
<name>A0A0V1KHR0_9BILA</name>
<proteinExistence type="predicted"/>
<reference evidence="1 2" key="1">
    <citation type="submission" date="2015-05" db="EMBL/GenBank/DDBJ databases">
        <title>Evolution of Trichinella species and genotypes.</title>
        <authorList>
            <person name="Korhonen P.K."/>
            <person name="Edoardo P."/>
            <person name="Giuseppe L.R."/>
            <person name="Gasser R.B."/>
        </authorList>
    </citation>
    <scope>NUCLEOTIDE SEQUENCE [LARGE SCALE GENOMIC DNA]</scope>
    <source>
        <strain evidence="1">ISS10</strain>
    </source>
</reference>
<dbReference type="EMBL" id="JYDW01002041">
    <property type="protein sequence ID" value="KRZ46842.1"/>
    <property type="molecule type" value="Genomic_DNA"/>
</dbReference>
<dbReference type="Proteomes" id="UP000054721">
    <property type="component" value="Unassembled WGS sequence"/>
</dbReference>
<sequence length="40" mass="4335">MSGLYREEPLGEGQPSPWAGKFRVGGRVCQSLVLGSQTKQ</sequence>
<organism evidence="1 2">
    <name type="scientific">Trichinella nativa</name>
    <dbReference type="NCBI Taxonomy" id="6335"/>
    <lineage>
        <taxon>Eukaryota</taxon>
        <taxon>Metazoa</taxon>
        <taxon>Ecdysozoa</taxon>
        <taxon>Nematoda</taxon>
        <taxon>Enoplea</taxon>
        <taxon>Dorylaimia</taxon>
        <taxon>Trichinellida</taxon>
        <taxon>Trichinellidae</taxon>
        <taxon>Trichinella</taxon>
    </lineage>
</organism>
<protein>
    <submittedName>
        <fullName evidence="1">Uncharacterized protein</fullName>
    </submittedName>
</protein>
<evidence type="ECO:0000313" key="2">
    <source>
        <dbReference type="Proteomes" id="UP000054721"/>
    </source>
</evidence>
<comment type="caution">
    <text evidence="1">The sequence shown here is derived from an EMBL/GenBank/DDBJ whole genome shotgun (WGS) entry which is preliminary data.</text>
</comment>
<keyword evidence="2" id="KW-1185">Reference proteome</keyword>
<accession>A0A0V1KHR0</accession>
<gene>
    <name evidence="1" type="ORF">T02_8862</name>
</gene>
<dbReference type="AlphaFoldDB" id="A0A0V1KHR0"/>